<dbReference type="EMBL" id="CP012871">
    <property type="protein sequence ID" value="ALR76639.1"/>
    <property type="molecule type" value="Genomic_DNA"/>
</dbReference>
<evidence type="ECO:0000256" key="2">
    <source>
        <dbReference type="ARBA" id="ARBA00022857"/>
    </source>
</evidence>
<dbReference type="AlphaFoldDB" id="A0A806XCW0"/>
<name>A0A806XCW0_9ENTR</name>
<evidence type="ECO:0000313" key="7">
    <source>
        <dbReference type="Proteomes" id="UP000069162"/>
    </source>
</evidence>
<dbReference type="InterPro" id="IPR051034">
    <property type="entry name" value="Mito_Enoyl-ACP_Reductase"/>
</dbReference>
<dbReference type="InterPro" id="IPR011032">
    <property type="entry name" value="GroES-like_sf"/>
</dbReference>
<evidence type="ECO:0000256" key="3">
    <source>
        <dbReference type="ARBA" id="ARBA00022946"/>
    </source>
</evidence>
<organism evidence="6 7">
    <name type="scientific">[Enterobacter] lignolyticus</name>
    <dbReference type="NCBI Taxonomy" id="1334193"/>
    <lineage>
        <taxon>Bacteria</taxon>
        <taxon>Pseudomonadati</taxon>
        <taxon>Pseudomonadota</taxon>
        <taxon>Gammaproteobacteria</taxon>
        <taxon>Enterobacterales</taxon>
        <taxon>Enterobacteriaceae</taxon>
        <taxon>Pluralibacter</taxon>
    </lineage>
</organism>
<dbReference type="InterPro" id="IPR013154">
    <property type="entry name" value="ADH-like_N"/>
</dbReference>
<dbReference type="KEGG" id="kle:AO703_10110"/>
<keyword evidence="2" id="KW-0521">NADP</keyword>
<dbReference type="RefSeq" id="WP_062741125.1">
    <property type="nucleotide sequence ID" value="NZ_CP012871.1"/>
</dbReference>
<evidence type="ECO:0000313" key="6">
    <source>
        <dbReference type="EMBL" id="ALR76639.1"/>
    </source>
</evidence>
<reference evidence="7" key="1">
    <citation type="submission" date="2015-10" db="EMBL/GenBank/DDBJ databases">
        <title>Complete Genome Sequencing of Klebsiella sp. strain G5.</title>
        <authorList>
            <person name="Chan K.-G."/>
            <person name="Chen J.-W."/>
        </authorList>
    </citation>
    <scope>NUCLEOTIDE SEQUENCE [LARGE SCALE GENOMIC DNA]</scope>
    <source>
        <strain evidence="7">G5</strain>
    </source>
</reference>
<protein>
    <submittedName>
        <fullName evidence="6">Alcohol dehydrogenase</fullName>
    </submittedName>
</protein>
<dbReference type="Gene3D" id="3.90.180.10">
    <property type="entry name" value="Medium-chain alcohol dehydrogenases, catalytic domain"/>
    <property type="match status" value="1"/>
</dbReference>
<evidence type="ECO:0000259" key="5">
    <source>
        <dbReference type="Pfam" id="PF08240"/>
    </source>
</evidence>
<dbReference type="SUPFAM" id="SSF50129">
    <property type="entry name" value="GroES-like"/>
    <property type="match status" value="1"/>
</dbReference>
<dbReference type="OrthoDB" id="9788224at2"/>
<gene>
    <name evidence="6" type="ORF">AO703_10110</name>
</gene>
<dbReference type="InterPro" id="IPR036291">
    <property type="entry name" value="NAD(P)-bd_dom_sf"/>
</dbReference>
<dbReference type="PANTHER" id="PTHR43981:SF2">
    <property type="entry name" value="ENOYL-[ACYL-CARRIER-PROTEIN] REDUCTASE, MITOCHONDRIAL"/>
    <property type="match status" value="1"/>
</dbReference>
<feature type="domain" description="Alcohol dehydrogenase-like N-terminal" evidence="5">
    <location>
        <begin position="30"/>
        <end position="88"/>
    </location>
</feature>
<dbReference type="Pfam" id="PF08240">
    <property type="entry name" value="ADH_N"/>
    <property type="match status" value="1"/>
</dbReference>
<keyword evidence="3" id="KW-0809">Transit peptide</keyword>
<sequence length="315" mass="35097">MNKYCIRYDRYGQPEFVLHLQTLAQMALNPGQVRASMRYAPVNPSDLIPVTGAYRHRTRLPCVAGYEGVATVTDVSTGLERWSGRRILPLRGEGTWQTALDLDSRWLVAVPDEIDDTLAARGYINPLTALLMLRRWPVRDKRVVLTAASSSCAGLLGQWALRMGARSVSGVIRSPAHAERLSRLGVYPVMAQDLATLQLISHEADVVFDAVGGELATLMLQALSPSAVLISYGLLSGQPVSYRRGQAKVVKFHLREALPLLDEVAWQAAFSELWRLLPQTVLPPVRILPWRQWRLALEAVREVGRAEKILLDFVE</sequence>
<dbReference type="GO" id="GO:0006631">
    <property type="term" value="P:fatty acid metabolic process"/>
    <property type="evidence" value="ECO:0007669"/>
    <property type="project" value="TreeGrafter"/>
</dbReference>
<dbReference type="Gene3D" id="3.40.50.720">
    <property type="entry name" value="NAD(P)-binding Rossmann-like Domain"/>
    <property type="match status" value="1"/>
</dbReference>
<dbReference type="SUPFAM" id="SSF51735">
    <property type="entry name" value="NAD(P)-binding Rossmann-fold domains"/>
    <property type="match status" value="1"/>
</dbReference>
<comment type="similarity">
    <text evidence="1">Belongs to the zinc-containing alcohol dehydrogenase family. Quinone oxidoreductase subfamily.</text>
</comment>
<dbReference type="PANTHER" id="PTHR43981">
    <property type="entry name" value="ENOYL-[ACYL-CARRIER-PROTEIN] REDUCTASE, MITOCHONDRIAL"/>
    <property type="match status" value="1"/>
</dbReference>
<dbReference type="CDD" id="cd05282">
    <property type="entry name" value="ETR_like"/>
    <property type="match status" value="1"/>
</dbReference>
<evidence type="ECO:0000256" key="4">
    <source>
        <dbReference type="ARBA" id="ARBA00023002"/>
    </source>
</evidence>
<proteinExistence type="inferred from homology"/>
<keyword evidence="4" id="KW-0560">Oxidoreductase</keyword>
<evidence type="ECO:0000256" key="1">
    <source>
        <dbReference type="ARBA" id="ARBA00010371"/>
    </source>
</evidence>
<dbReference type="GO" id="GO:0016491">
    <property type="term" value="F:oxidoreductase activity"/>
    <property type="evidence" value="ECO:0007669"/>
    <property type="project" value="UniProtKB-KW"/>
</dbReference>
<dbReference type="Proteomes" id="UP000069162">
    <property type="component" value="Chromosome"/>
</dbReference>
<accession>A0A806XCW0</accession>